<keyword evidence="6" id="KW-1185">Reference proteome</keyword>
<keyword evidence="3" id="KW-0862">Zinc</keyword>
<dbReference type="Pfam" id="PF00856">
    <property type="entry name" value="SET"/>
    <property type="match status" value="1"/>
</dbReference>
<dbReference type="OrthoDB" id="438641at2759"/>
<dbReference type="PANTHER" id="PTHR12197">
    <property type="entry name" value="HISTONE-LYSINE N-METHYLTRANSFERASE SMYD"/>
    <property type="match status" value="1"/>
</dbReference>
<dbReference type="GO" id="GO:0005634">
    <property type="term" value="C:nucleus"/>
    <property type="evidence" value="ECO:0007669"/>
    <property type="project" value="TreeGrafter"/>
</dbReference>
<dbReference type="PANTHER" id="PTHR12197:SF273">
    <property type="entry name" value="MYND-TYPE ZINC FINGER PROTEIN SAMB"/>
    <property type="match status" value="1"/>
</dbReference>
<gene>
    <name evidence="5" type="ORF">P154DRAFT_576266</name>
</gene>
<evidence type="ECO:0000313" key="6">
    <source>
        <dbReference type="Proteomes" id="UP000799779"/>
    </source>
</evidence>
<dbReference type="PROSITE" id="PS50280">
    <property type="entry name" value="SET"/>
    <property type="match status" value="1"/>
</dbReference>
<dbReference type="Gene3D" id="6.10.140.2220">
    <property type="match status" value="1"/>
</dbReference>
<evidence type="ECO:0000256" key="2">
    <source>
        <dbReference type="ARBA" id="ARBA00022771"/>
    </source>
</evidence>
<evidence type="ECO:0000313" key="5">
    <source>
        <dbReference type="EMBL" id="KAF2000250.1"/>
    </source>
</evidence>
<dbReference type="SUPFAM" id="SSF144232">
    <property type="entry name" value="HIT/MYND zinc finger-like"/>
    <property type="match status" value="1"/>
</dbReference>
<dbReference type="PROSITE" id="PS01360">
    <property type="entry name" value="ZF_MYND_1"/>
    <property type="match status" value="1"/>
</dbReference>
<dbReference type="Gene3D" id="1.10.220.160">
    <property type="match status" value="1"/>
</dbReference>
<name>A0A6A5WEE5_9PLEO</name>
<feature type="domain" description="SET" evidence="4">
    <location>
        <begin position="232"/>
        <end position="540"/>
    </location>
</feature>
<keyword evidence="1" id="KW-0479">Metal-binding</keyword>
<reference evidence="5" key="1">
    <citation type="journal article" date="2020" name="Stud. Mycol.">
        <title>101 Dothideomycetes genomes: a test case for predicting lifestyles and emergence of pathogens.</title>
        <authorList>
            <person name="Haridas S."/>
            <person name="Albert R."/>
            <person name="Binder M."/>
            <person name="Bloem J."/>
            <person name="Labutti K."/>
            <person name="Salamov A."/>
            <person name="Andreopoulos B."/>
            <person name="Baker S."/>
            <person name="Barry K."/>
            <person name="Bills G."/>
            <person name="Bluhm B."/>
            <person name="Cannon C."/>
            <person name="Castanera R."/>
            <person name="Culley D."/>
            <person name="Daum C."/>
            <person name="Ezra D."/>
            <person name="Gonzalez J."/>
            <person name="Henrissat B."/>
            <person name="Kuo A."/>
            <person name="Liang C."/>
            <person name="Lipzen A."/>
            <person name="Lutzoni F."/>
            <person name="Magnuson J."/>
            <person name="Mondo S."/>
            <person name="Nolan M."/>
            <person name="Ohm R."/>
            <person name="Pangilinan J."/>
            <person name="Park H.-J."/>
            <person name="Ramirez L."/>
            <person name="Alfaro M."/>
            <person name="Sun H."/>
            <person name="Tritt A."/>
            <person name="Yoshinaga Y."/>
            <person name="Zwiers L.-H."/>
            <person name="Turgeon B."/>
            <person name="Goodwin S."/>
            <person name="Spatafora J."/>
            <person name="Crous P."/>
            <person name="Grigoriev I."/>
        </authorList>
    </citation>
    <scope>NUCLEOTIDE SEQUENCE</scope>
    <source>
        <strain evidence="5">CBS 123094</strain>
    </source>
</reference>
<dbReference type="SUPFAM" id="SSF82199">
    <property type="entry name" value="SET domain"/>
    <property type="match status" value="1"/>
</dbReference>
<accession>A0A6A5WEE5</accession>
<dbReference type="InterPro" id="IPR050869">
    <property type="entry name" value="H3K4_H4K5_MeTrfase"/>
</dbReference>
<dbReference type="EMBL" id="ML977590">
    <property type="protein sequence ID" value="KAF2000250.1"/>
    <property type="molecule type" value="Genomic_DNA"/>
</dbReference>
<dbReference type="Gene3D" id="2.170.270.10">
    <property type="entry name" value="SET domain"/>
    <property type="match status" value="1"/>
</dbReference>
<evidence type="ECO:0000256" key="1">
    <source>
        <dbReference type="ARBA" id="ARBA00022723"/>
    </source>
</evidence>
<protein>
    <recommendedName>
        <fullName evidence="4">SET domain-containing protein</fullName>
    </recommendedName>
</protein>
<dbReference type="AlphaFoldDB" id="A0A6A5WEE5"/>
<dbReference type="InterPro" id="IPR001214">
    <property type="entry name" value="SET_dom"/>
</dbReference>
<sequence>MLMVDSKASAEGLHTKLNDLVKLQRCLPSQPYSIVLRLKLAKTYKNLGYPDLAIGDAYKALLLVDEIADEGEYYDEALEAVEYNFALAEAGTLSSFEHGTEIAPKNTNNASGEEEERVVTWAKTHCSKIAHDLLIGCLIDCGCFRSAADYNQRALQAFPKADAFEVYKEAITQKLRLYFNSRKEDFDAADMSDYPDKGFVRRELYSWNDHEPDRFSTESIQFLNDEMTKVAPKLEVTVTNLPILSPHKTITGETPVQAAEQHYVKQLGIFAKEDIPPGSIILQEKSMLTAVSRLHEFFCNACSARLPISGVAEADIVTCEDCHDVFFCSADCHDLAQENYHQILCGIDLAHKVSPSEVVDTLYSFLLVRALALSEVRDVHPLDLKEVHYIWGDYHNINVEKAWKANPDGHALDAFGGLPQTLSFSFQANILTPLRMLEKMDVNIFTKSQQYDTWVFNTLFGKFRGTASAQQGLDGLPEIGAVHPMWCLANHSCDPNVAWEWQGSIKFWTRTQEELVDWKGRDSQLEPGIRKGEELLSHYCDVRLPVKERREWAFGALGGNCMCSRCVWEAAEEGHRSHLK</sequence>
<dbReference type="InterPro" id="IPR002893">
    <property type="entry name" value="Znf_MYND"/>
</dbReference>
<proteinExistence type="predicted"/>
<dbReference type="InterPro" id="IPR046341">
    <property type="entry name" value="SET_dom_sf"/>
</dbReference>
<dbReference type="Proteomes" id="UP000799779">
    <property type="component" value="Unassembled WGS sequence"/>
</dbReference>
<keyword evidence="2" id="KW-0863">Zinc-finger</keyword>
<evidence type="ECO:0000259" key="4">
    <source>
        <dbReference type="PROSITE" id="PS50280"/>
    </source>
</evidence>
<dbReference type="GO" id="GO:0008270">
    <property type="term" value="F:zinc ion binding"/>
    <property type="evidence" value="ECO:0007669"/>
    <property type="project" value="UniProtKB-KW"/>
</dbReference>
<organism evidence="5 6">
    <name type="scientific">Amniculicola lignicola CBS 123094</name>
    <dbReference type="NCBI Taxonomy" id="1392246"/>
    <lineage>
        <taxon>Eukaryota</taxon>
        <taxon>Fungi</taxon>
        <taxon>Dikarya</taxon>
        <taxon>Ascomycota</taxon>
        <taxon>Pezizomycotina</taxon>
        <taxon>Dothideomycetes</taxon>
        <taxon>Pleosporomycetidae</taxon>
        <taxon>Pleosporales</taxon>
        <taxon>Amniculicolaceae</taxon>
        <taxon>Amniculicola</taxon>
    </lineage>
</organism>
<evidence type="ECO:0000256" key="3">
    <source>
        <dbReference type="ARBA" id="ARBA00022833"/>
    </source>
</evidence>